<protein>
    <submittedName>
        <fullName evidence="5">Glycoside hydrolase family 3 C-terminal domain-containing protein</fullName>
    </submittedName>
</protein>
<proteinExistence type="inferred from homology"/>
<reference evidence="6" key="1">
    <citation type="journal article" date="2019" name="Int. J. Syst. Evol. Microbiol.">
        <title>The Global Catalogue of Microorganisms (GCM) 10K type strain sequencing project: providing services to taxonomists for standard genome sequencing and annotation.</title>
        <authorList>
            <consortium name="The Broad Institute Genomics Platform"/>
            <consortium name="The Broad Institute Genome Sequencing Center for Infectious Disease"/>
            <person name="Wu L."/>
            <person name="Ma J."/>
        </authorList>
    </citation>
    <scope>NUCLEOTIDE SEQUENCE [LARGE SCALE GENOMIC DNA]</scope>
    <source>
        <strain evidence="6">JCM 16546</strain>
    </source>
</reference>
<sequence>MTESNPRQAPTTHEVESLVASLTLLEKAALLSGADVWRTRGIPRLGVPQIWMSDGPHGLRRQTGSADHLGLAKSEPATCFPTAATVANSWDEGLAERIGRALGREAREQGVHVLLGPGLNIKRSPLGGRNFEYFSEDPELSGRLAAGYVRGIQSEGVAATPKHFAVNSQELRRMVSDSVVDERTLRELYLTAFEIVVREAGPWALMSSYNLVNGTYAHEHRELLVDILREEWGFDGAVVSDWGGGNDAPAAVAAGGAIEMPSPGFDSVRDIVAAVQDGRLDEADLDARVAEVLTLVRRVTADGTAVTADADAHHALAREAAAQSAVLLRNAGGVLPLAVGTRVALIGDFAQVPRYQGSGSSAVNPTRLTNLRDAITGTGLSLAGFAQGFSRLGSDDDARLRAEAAALAATADVAVLALGLPESFESEGLDREHLRLPEQQLATLRAVAVTGTPVVVVLSGGGAIETPWLDQAAAVLHAYLGGQAGAEGVWDALTGVVDPGGRLAETLPRRLEDDPLAGLFPAQGPTAEYREGLLSRYRYHATAGVDPAFPLGFGLSYTTFSYSDLRVTEEGASFTVANTGARAGAEVPQLYMRRVSESAVPRPAIELKGFRKLHLGVGESAVVDIPFTDRTFRFWDVRSGSWQVEAGRYEILAGPHSGELPLSAELELAGTIAAGRVDAALADYVRGDVRAVPDDTFAALLGKPVPQSSWDDGELAVNTPMDQLRRARSGLARFAFGVLERRKRKADAAGTPDLNILFLYNAPFRIIHKMSGGLATRRLTDGVLTLANGRSVRGLGKVIGGFFSGRRAERRTARAFADASSAPASAVSPDEQDGSAR</sequence>
<dbReference type="Gene3D" id="3.20.20.300">
    <property type="entry name" value="Glycoside hydrolase, family 3, N-terminal domain"/>
    <property type="match status" value="1"/>
</dbReference>
<dbReference type="Pfam" id="PF00933">
    <property type="entry name" value="Glyco_hydro_3"/>
    <property type="match status" value="1"/>
</dbReference>
<evidence type="ECO:0000256" key="2">
    <source>
        <dbReference type="ARBA" id="ARBA00022801"/>
    </source>
</evidence>
<dbReference type="Pfam" id="PF14310">
    <property type="entry name" value="Fn3-like"/>
    <property type="match status" value="1"/>
</dbReference>
<dbReference type="InterPro" id="IPR036962">
    <property type="entry name" value="Glyco_hydro_3_N_sf"/>
</dbReference>
<dbReference type="GO" id="GO:0016787">
    <property type="term" value="F:hydrolase activity"/>
    <property type="evidence" value="ECO:0007669"/>
    <property type="project" value="UniProtKB-KW"/>
</dbReference>
<organism evidence="5 6">
    <name type="scientific">Microbacterium marinilacus</name>
    <dbReference type="NCBI Taxonomy" id="415209"/>
    <lineage>
        <taxon>Bacteria</taxon>
        <taxon>Bacillati</taxon>
        <taxon>Actinomycetota</taxon>
        <taxon>Actinomycetes</taxon>
        <taxon>Micrococcales</taxon>
        <taxon>Microbacteriaceae</taxon>
        <taxon>Microbacterium</taxon>
    </lineage>
</organism>
<dbReference type="InterPro" id="IPR002772">
    <property type="entry name" value="Glyco_hydro_3_C"/>
</dbReference>
<feature type="compositionally biased region" description="Low complexity" evidence="3">
    <location>
        <begin position="814"/>
        <end position="828"/>
    </location>
</feature>
<evidence type="ECO:0000259" key="4">
    <source>
        <dbReference type="SMART" id="SM01217"/>
    </source>
</evidence>
<dbReference type="SUPFAM" id="SSF52279">
    <property type="entry name" value="Beta-D-glucan exohydrolase, C-terminal domain"/>
    <property type="match status" value="1"/>
</dbReference>
<evidence type="ECO:0000256" key="1">
    <source>
        <dbReference type="ARBA" id="ARBA00005336"/>
    </source>
</evidence>
<dbReference type="EMBL" id="BAAAYV010000025">
    <property type="protein sequence ID" value="GAA3667578.1"/>
    <property type="molecule type" value="Genomic_DNA"/>
</dbReference>
<accession>A0ABP7BR00</accession>
<dbReference type="InterPro" id="IPR001764">
    <property type="entry name" value="Glyco_hydro_3_N"/>
</dbReference>
<dbReference type="PANTHER" id="PTHR42715">
    <property type="entry name" value="BETA-GLUCOSIDASE"/>
    <property type="match status" value="1"/>
</dbReference>
<feature type="region of interest" description="Disordered" evidence="3">
    <location>
        <begin position="814"/>
        <end position="837"/>
    </location>
</feature>
<comment type="similarity">
    <text evidence="1">Belongs to the glycosyl hydrolase 3 family.</text>
</comment>
<keyword evidence="2 5" id="KW-0378">Hydrolase</keyword>
<feature type="domain" description="Fibronectin type III-like" evidence="4">
    <location>
        <begin position="586"/>
        <end position="657"/>
    </location>
</feature>
<dbReference type="RefSeq" id="WP_308122941.1">
    <property type="nucleotide sequence ID" value="NZ_BAAAYV010000025.1"/>
</dbReference>
<name>A0ABP7BR00_9MICO</name>
<dbReference type="SMART" id="SM01217">
    <property type="entry name" value="Fn3_like"/>
    <property type="match status" value="1"/>
</dbReference>
<gene>
    <name evidence="5" type="ORF">GCM10022202_32050</name>
</gene>
<dbReference type="Pfam" id="PF01915">
    <property type="entry name" value="Glyco_hydro_3_C"/>
    <property type="match status" value="1"/>
</dbReference>
<dbReference type="InterPro" id="IPR026891">
    <property type="entry name" value="Fn3-like"/>
</dbReference>
<dbReference type="InterPro" id="IPR013783">
    <property type="entry name" value="Ig-like_fold"/>
</dbReference>
<evidence type="ECO:0000313" key="5">
    <source>
        <dbReference type="EMBL" id="GAA3667578.1"/>
    </source>
</evidence>
<dbReference type="PANTHER" id="PTHR42715:SF10">
    <property type="entry name" value="BETA-GLUCOSIDASE"/>
    <property type="match status" value="1"/>
</dbReference>
<comment type="caution">
    <text evidence="5">The sequence shown here is derived from an EMBL/GenBank/DDBJ whole genome shotgun (WGS) entry which is preliminary data.</text>
</comment>
<dbReference type="SUPFAM" id="SSF51445">
    <property type="entry name" value="(Trans)glycosidases"/>
    <property type="match status" value="1"/>
</dbReference>
<dbReference type="InterPro" id="IPR017853">
    <property type="entry name" value="GH"/>
</dbReference>
<dbReference type="InterPro" id="IPR050288">
    <property type="entry name" value="Cellulose_deg_GH3"/>
</dbReference>
<evidence type="ECO:0000256" key="3">
    <source>
        <dbReference type="SAM" id="MobiDB-lite"/>
    </source>
</evidence>
<dbReference type="Gene3D" id="3.40.50.1700">
    <property type="entry name" value="Glycoside hydrolase family 3 C-terminal domain"/>
    <property type="match status" value="1"/>
</dbReference>
<dbReference type="InterPro" id="IPR036881">
    <property type="entry name" value="Glyco_hydro_3_C_sf"/>
</dbReference>
<dbReference type="Gene3D" id="2.60.40.10">
    <property type="entry name" value="Immunoglobulins"/>
    <property type="match status" value="1"/>
</dbReference>
<evidence type="ECO:0000313" key="6">
    <source>
        <dbReference type="Proteomes" id="UP001410795"/>
    </source>
</evidence>
<dbReference type="PRINTS" id="PR00133">
    <property type="entry name" value="GLHYDRLASE3"/>
</dbReference>
<dbReference type="Proteomes" id="UP001410795">
    <property type="component" value="Unassembled WGS sequence"/>
</dbReference>
<keyword evidence="6" id="KW-1185">Reference proteome</keyword>